<evidence type="ECO:0000313" key="5">
    <source>
        <dbReference type="Proteomes" id="UP000398389"/>
    </source>
</evidence>
<keyword evidence="1" id="KW-0175">Coiled coil</keyword>
<protein>
    <recommendedName>
        <fullName evidence="3">CID domain-containing protein</fullName>
    </recommendedName>
</protein>
<dbReference type="SUPFAM" id="SSF48464">
    <property type="entry name" value="ENTH/VHS domain"/>
    <property type="match status" value="1"/>
</dbReference>
<dbReference type="PANTHER" id="PTHR12460:SF0">
    <property type="entry name" value="CID DOMAIN-CONTAINING PROTEIN-RELATED"/>
    <property type="match status" value="1"/>
</dbReference>
<reference evidence="4 5" key="1">
    <citation type="submission" date="2019-09" db="EMBL/GenBank/DDBJ databases">
        <authorList>
            <person name="Brejova B."/>
        </authorList>
    </citation>
    <scope>NUCLEOTIDE SEQUENCE [LARGE SCALE GENOMIC DNA]</scope>
</reference>
<dbReference type="InterPro" id="IPR008942">
    <property type="entry name" value="ENTH_VHS"/>
</dbReference>
<feature type="region of interest" description="Disordered" evidence="2">
    <location>
        <begin position="286"/>
        <end position="444"/>
    </location>
</feature>
<dbReference type="RefSeq" id="XP_031856042.1">
    <property type="nucleotide sequence ID" value="XM_032000151.1"/>
</dbReference>
<evidence type="ECO:0000313" key="4">
    <source>
        <dbReference type="EMBL" id="VVT56950.1"/>
    </source>
</evidence>
<dbReference type="Gene3D" id="1.25.40.90">
    <property type="match status" value="1"/>
</dbReference>
<organism evidence="4 5">
    <name type="scientific">Magnusiomyces paraingens</name>
    <dbReference type="NCBI Taxonomy" id="2606893"/>
    <lineage>
        <taxon>Eukaryota</taxon>
        <taxon>Fungi</taxon>
        <taxon>Dikarya</taxon>
        <taxon>Ascomycota</taxon>
        <taxon>Saccharomycotina</taxon>
        <taxon>Dipodascomycetes</taxon>
        <taxon>Dipodascales</taxon>
        <taxon>Dipodascaceae</taxon>
        <taxon>Magnusiomyces</taxon>
    </lineage>
</organism>
<dbReference type="GeneID" id="43584251"/>
<accession>A0A5E8C1V5</accession>
<dbReference type="GO" id="GO:0031124">
    <property type="term" value="P:mRNA 3'-end processing"/>
    <property type="evidence" value="ECO:0007669"/>
    <property type="project" value="InterPro"/>
</dbReference>
<dbReference type="Pfam" id="PF04818">
    <property type="entry name" value="CID"/>
    <property type="match status" value="1"/>
</dbReference>
<dbReference type="PANTHER" id="PTHR12460">
    <property type="entry name" value="CYCLIN-DEPENDENT KINASE INHIBITOR-RELATED PROTEIN"/>
    <property type="match status" value="1"/>
</dbReference>
<sequence length="463" mass="50814">MSFNEDAVLAKFSALAETQDSIVSIAQWVMFHRRYAGPIAEIWDRAIRTAPQNKRLALVYLANEVVQQSRAKKRDEFVKAFAKVVPEAMGFTFRQTSNADTKSRIKRVADVWRQRNIFSEDVLNKVEQAFTEPKRLGGSLKFGAAAGSSSRFGQLSSTSATPAELPAFLSKLLTMHKSLTASIAVSDLSSKTVLADYTALVESDSLPAPKEYSKKLSNLEPRLISAHANLSKQISARRDLIDQLKSLAESSESLLKEDEDKLKDLEQKQLKVKDLRNDLSEMLGYEEETKESEHSTEGSTTPPFEPPISKHGGSTSKSSTFLYEDDSEGNSLATGTSTPPAPPSDPTDKTFGGFSIVDDDDDEKETTTSQASHRNNGRKSVTFDTSAPTYASSSESEESDDERSHPLKRQKLKAGEKDLNKESGNFTNTTQTSKGPDSNIKGFEGLDPKIAQFLSSFAKGNSV</sequence>
<dbReference type="InterPro" id="IPR047883">
    <property type="entry name" value="Rtt103-like_CID"/>
</dbReference>
<name>A0A5E8C1V5_9ASCO</name>
<proteinExistence type="predicted"/>
<feature type="compositionally biased region" description="Polar residues" evidence="2">
    <location>
        <begin position="367"/>
        <end position="391"/>
    </location>
</feature>
<evidence type="ECO:0000259" key="3">
    <source>
        <dbReference type="PROSITE" id="PS51391"/>
    </source>
</evidence>
<evidence type="ECO:0000256" key="2">
    <source>
        <dbReference type="SAM" id="MobiDB-lite"/>
    </source>
</evidence>
<feature type="compositionally biased region" description="Low complexity" evidence="2">
    <location>
        <begin position="309"/>
        <end position="320"/>
    </location>
</feature>
<feature type="domain" description="CID" evidence="3">
    <location>
        <begin position="1"/>
        <end position="134"/>
    </location>
</feature>
<gene>
    <name evidence="4" type="ORF">SAPINGB_P005437</name>
</gene>
<evidence type="ECO:0000256" key="1">
    <source>
        <dbReference type="SAM" id="Coils"/>
    </source>
</evidence>
<dbReference type="EMBL" id="CABVLU010000004">
    <property type="protein sequence ID" value="VVT56950.1"/>
    <property type="molecule type" value="Genomic_DNA"/>
</dbReference>
<dbReference type="OrthoDB" id="10069473at2759"/>
<dbReference type="AlphaFoldDB" id="A0A5E8C1V5"/>
<dbReference type="Proteomes" id="UP000398389">
    <property type="component" value="Unassembled WGS sequence"/>
</dbReference>
<feature type="compositionally biased region" description="Polar residues" evidence="2">
    <location>
        <begin position="422"/>
        <end position="436"/>
    </location>
</feature>
<dbReference type="GO" id="GO:0099122">
    <property type="term" value="F:RNA polymerase II C-terminal domain binding"/>
    <property type="evidence" value="ECO:0007669"/>
    <property type="project" value="InterPro"/>
</dbReference>
<feature type="coiled-coil region" evidence="1">
    <location>
        <begin position="237"/>
        <end position="275"/>
    </location>
</feature>
<dbReference type="SMART" id="SM00582">
    <property type="entry name" value="RPR"/>
    <property type="match status" value="1"/>
</dbReference>
<keyword evidence="5" id="KW-1185">Reference proteome</keyword>
<dbReference type="CDD" id="cd17003">
    <property type="entry name" value="CID_Rtt103"/>
    <property type="match status" value="1"/>
</dbReference>
<dbReference type="PROSITE" id="PS51391">
    <property type="entry name" value="CID"/>
    <property type="match status" value="1"/>
</dbReference>
<dbReference type="InterPro" id="IPR006569">
    <property type="entry name" value="CID_dom"/>
</dbReference>